<keyword evidence="2" id="KW-0472">Membrane</keyword>
<evidence type="ECO:0008006" key="5">
    <source>
        <dbReference type="Google" id="ProtNLM"/>
    </source>
</evidence>
<evidence type="ECO:0000313" key="4">
    <source>
        <dbReference type="Proteomes" id="UP001501447"/>
    </source>
</evidence>
<evidence type="ECO:0000256" key="2">
    <source>
        <dbReference type="SAM" id="Phobius"/>
    </source>
</evidence>
<keyword evidence="2" id="KW-1133">Transmembrane helix</keyword>
<keyword evidence="2" id="KW-0812">Transmembrane</keyword>
<reference evidence="3 4" key="1">
    <citation type="journal article" date="2019" name="Int. J. Syst. Evol. Microbiol.">
        <title>The Global Catalogue of Microorganisms (GCM) 10K type strain sequencing project: providing services to taxonomists for standard genome sequencing and annotation.</title>
        <authorList>
            <consortium name="The Broad Institute Genomics Platform"/>
            <consortium name="The Broad Institute Genome Sequencing Center for Infectious Disease"/>
            <person name="Wu L."/>
            <person name="Ma J."/>
        </authorList>
    </citation>
    <scope>NUCLEOTIDE SEQUENCE [LARGE SCALE GENOMIC DNA]</scope>
    <source>
        <strain evidence="3 4">JCM 16373</strain>
    </source>
</reference>
<evidence type="ECO:0000313" key="3">
    <source>
        <dbReference type="EMBL" id="GAA2640219.1"/>
    </source>
</evidence>
<sequence>MGSSGAIPYGGPPPLPKVPAKDLRPRRLWYAVAAVLALVLTGCGVAVIVMTVKDAVASVDPDRSFPGGGSRTFSFTAGEDKAIYVSQPGKGRVRCEIPRMPAGSLTKPDSSFQLTAGSRTWERVFEVKPGSTGEYTLTCAAEGQAEFALGDKPRVGATGWAPSSERSACSSPRWPQP</sequence>
<accession>A0ABN3R0F8</accession>
<organism evidence="3 4">
    <name type="scientific">Streptomyces axinellae</name>
    <dbReference type="NCBI Taxonomy" id="552788"/>
    <lineage>
        <taxon>Bacteria</taxon>
        <taxon>Bacillati</taxon>
        <taxon>Actinomycetota</taxon>
        <taxon>Actinomycetes</taxon>
        <taxon>Kitasatosporales</taxon>
        <taxon>Streptomycetaceae</taxon>
        <taxon>Streptomyces</taxon>
    </lineage>
</organism>
<dbReference type="EMBL" id="BAAARJ010000038">
    <property type="protein sequence ID" value="GAA2640219.1"/>
    <property type="molecule type" value="Genomic_DNA"/>
</dbReference>
<gene>
    <name evidence="3" type="ORF">GCM10009863_66690</name>
</gene>
<feature type="region of interest" description="Disordered" evidence="1">
    <location>
        <begin position="153"/>
        <end position="177"/>
    </location>
</feature>
<comment type="caution">
    <text evidence="3">The sequence shown here is derived from an EMBL/GenBank/DDBJ whole genome shotgun (WGS) entry which is preliminary data.</text>
</comment>
<feature type="transmembrane region" description="Helical" evidence="2">
    <location>
        <begin position="28"/>
        <end position="52"/>
    </location>
</feature>
<proteinExistence type="predicted"/>
<evidence type="ECO:0000256" key="1">
    <source>
        <dbReference type="SAM" id="MobiDB-lite"/>
    </source>
</evidence>
<name>A0ABN3R0F8_9ACTN</name>
<dbReference type="Proteomes" id="UP001501447">
    <property type="component" value="Unassembled WGS sequence"/>
</dbReference>
<protein>
    <recommendedName>
        <fullName evidence="5">Serine/arginine repetitive matrix protein 2</fullName>
    </recommendedName>
</protein>
<keyword evidence="4" id="KW-1185">Reference proteome</keyword>